<evidence type="ECO:0000256" key="5">
    <source>
        <dbReference type="HAMAP-Rule" id="MF_01114"/>
    </source>
</evidence>
<keyword evidence="9" id="KW-1185">Reference proteome</keyword>
<dbReference type="GO" id="GO:0006282">
    <property type="term" value="P:regulation of DNA repair"/>
    <property type="evidence" value="ECO:0007669"/>
    <property type="project" value="UniProtKB-UniRule"/>
</dbReference>
<accession>A0A495J736</accession>
<gene>
    <name evidence="5" type="primary">recX</name>
    <name evidence="8" type="ORF">BDD43_4044</name>
</gene>
<dbReference type="Pfam" id="PF21981">
    <property type="entry name" value="RecX_HTH3"/>
    <property type="match status" value="1"/>
</dbReference>
<comment type="function">
    <text evidence="5">Modulates RecA activity.</text>
</comment>
<dbReference type="InterPro" id="IPR053924">
    <property type="entry name" value="RecX_HTH_2nd"/>
</dbReference>
<dbReference type="InterPro" id="IPR053925">
    <property type="entry name" value="RecX_HTH_3rd"/>
</dbReference>
<dbReference type="PANTHER" id="PTHR33602:SF1">
    <property type="entry name" value="REGULATORY PROTEIN RECX FAMILY PROTEIN"/>
    <property type="match status" value="1"/>
</dbReference>
<evidence type="ECO:0000259" key="7">
    <source>
        <dbReference type="Pfam" id="PF21981"/>
    </source>
</evidence>
<evidence type="ECO:0000256" key="3">
    <source>
        <dbReference type="ARBA" id="ARBA00018111"/>
    </source>
</evidence>
<comment type="subcellular location">
    <subcellularLocation>
        <location evidence="1 5">Cytoplasm</location>
    </subcellularLocation>
</comment>
<comment type="similarity">
    <text evidence="2 5">Belongs to the RecX family.</text>
</comment>
<dbReference type="InterPro" id="IPR036388">
    <property type="entry name" value="WH-like_DNA-bd_sf"/>
</dbReference>
<evidence type="ECO:0000256" key="1">
    <source>
        <dbReference type="ARBA" id="ARBA00004496"/>
    </source>
</evidence>
<evidence type="ECO:0000313" key="8">
    <source>
        <dbReference type="EMBL" id="RKR83829.1"/>
    </source>
</evidence>
<dbReference type="GO" id="GO:0005737">
    <property type="term" value="C:cytoplasm"/>
    <property type="evidence" value="ECO:0007669"/>
    <property type="project" value="UniProtKB-SubCell"/>
</dbReference>
<evidence type="ECO:0000256" key="4">
    <source>
        <dbReference type="ARBA" id="ARBA00022490"/>
    </source>
</evidence>
<feature type="domain" description="RecX second three-helical" evidence="6">
    <location>
        <begin position="62"/>
        <end position="103"/>
    </location>
</feature>
<organism evidence="8 9">
    <name type="scientific">Mucilaginibacter gracilis</name>
    <dbReference type="NCBI Taxonomy" id="423350"/>
    <lineage>
        <taxon>Bacteria</taxon>
        <taxon>Pseudomonadati</taxon>
        <taxon>Bacteroidota</taxon>
        <taxon>Sphingobacteriia</taxon>
        <taxon>Sphingobacteriales</taxon>
        <taxon>Sphingobacteriaceae</taxon>
        <taxon>Mucilaginibacter</taxon>
    </lineage>
</organism>
<dbReference type="HAMAP" id="MF_01114">
    <property type="entry name" value="RecX"/>
    <property type="match status" value="1"/>
</dbReference>
<keyword evidence="4 5" id="KW-0963">Cytoplasm</keyword>
<dbReference type="Pfam" id="PF02631">
    <property type="entry name" value="RecX_HTH2"/>
    <property type="match status" value="1"/>
</dbReference>
<feature type="domain" description="RecX third three-helical" evidence="7">
    <location>
        <begin position="109"/>
        <end position="156"/>
    </location>
</feature>
<evidence type="ECO:0000259" key="6">
    <source>
        <dbReference type="Pfam" id="PF02631"/>
    </source>
</evidence>
<dbReference type="AlphaFoldDB" id="A0A495J736"/>
<comment type="caution">
    <text evidence="8">The sequence shown here is derived from an EMBL/GenBank/DDBJ whole genome shotgun (WGS) entry which is preliminary data.</text>
</comment>
<dbReference type="PANTHER" id="PTHR33602">
    <property type="entry name" value="REGULATORY PROTEIN RECX FAMILY PROTEIN"/>
    <property type="match status" value="1"/>
</dbReference>
<dbReference type="OrthoDB" id="1523826at2"/>
<dbReference type="Gene3D" id="1.10.10.10">
    <property type="entry name" value="Winged helix-like DNA-binding domain superfamily/Winged helix DNA-binding domain"/>
    <property type="match status" value="2"/>
</dbReference>
<sequence>MEIERSAKKITDPKVGLTKAEQYCAYQERAQQDVRNKLYDWGLYPSDVEQIIGNLIENNFLNEERFARAYVNGKFNQNSWGRIKIKQGLKFKQVPDKLIQKALKEIDGDEYLNRLTQIIKKKEATMNERDSYKLRYKLQQYAMSRGYESDLIVDVLKAG</sequence>
<reference evidence="8 9" key="1">
    <citation type="submission" date="2018-10" db="EMBL/GenBank/DDBJ databases">
        <title>Genomic Encyclopedia of Archaeal and Bacterial Type Strains, Phase II (KMG-II): from individual species to whole genera.</title>
        <authorList>
            <person name="Goeker M."/>
        </authorList>
    </citation>
    <scope>NUCLEOTIDE SEQUENCE [LARGE SCALE GENOMIC DNA]</scope>
    <source>
        <strain evidence="8 9">DSM 18602</strain>
    </source>
</reference>
<dbReference type="EMBL" id="RBKU01000001">
    <property type="protein sequence ID" value="RKR83829.1"/>
    <property type="molecule type" value="Genomic_DNA"/>
</dbReference>
<evidence type="ECO:0000313" key="9">
    <source>
        <dbReference type="Proteomes" id="UP000268007"/>
    </source>
</evidence>
<dbReference type="Proteomes" id="UP000268007">
    <property type="component" value="Unassembled WGS sequence"/>
</dbReference>
<dbReference type="RefSeq" id="WP_121199284.1">
    <property type="nucleotide sequence ID" value="NZ_RBKU01000001.1"/>
</dbReference>
<evidence type="ECO:0000256" key="2">
    <source>
        <dbReference type="ARBA" id="ARBA00009695"/>
    </source>
</evidence>
<protein>
    <recommendedName>
        <fullName evidence="3 5">Regulatory protein RecX</fullName>
    </recommendedName>
</protein>
<name>A0A495J736_9SPHI</name>
<dbReference type="InterPro" id="IPR003783">
    <property type="entry name" value="Regulatory_RecX"/>
</dbReference>
<proteinExistence type="inferred from homology"/>